<dbReference type="OrthoDB" id="9786526at2"/>
<dbReference type="Proteomes" id="UP000184520">
    <property type="component" value="Unassembled WGS sequence"/>
</dbReference>
<dbReference type="InterPro" id="IPR005119">
    <property type="entry name" value="LysR_subst-bd"/>
</dbReference>
<dbReference type="Pfam" id="PF03466">
    <property type="entry name" value="LysR_substrate"/>
    <property type="match status" value="1"/>
</dbReference>
<evidence type="ECO:0000259" key="6">
    <source>
        <dbReference type="Pfam" id="PF03466"/>
    </source>
</evidence>
<protein>
    <submittedName>
        <fullName evidence="7">DNA-binding transcriptional regulator, LysR family</fullName>
    </submittedName>
</protein>
<evidence type="ECO:0000313" key="8">
    <source>
        <dbReference type="Proteomes" id="UP000184520"/>
    </source>
</evidence>
<feature type="domain" description="HTH lysR-type" evidence="5">
    <location>
        <begin position="4"/>
        <end position="63"/>
    </location>
</feature>
<gene>
    <name evidence="7" type="ORF">SAMN05216361_2351</name>
</gene>
<dbReference type="EMBL" id="FQWD01000003">
    <property type="protein sequence ID" value="SHG47193.1"/>
    <property type="molecule type" value="Genomic_DNA"/>
</dbReference>
<evidence type="ECO:0000256" key="4">
    <source>
        <dbReference type="ARBA" id="ARBA00023163"/>
    </source>
</evidence>
<dbReference type="STRING" id="634436.SAMN05216361_2351"/>
<organism evidence="7 8">
    <name type="scientific">Marisediminitalea aggregata</name>
    <dbReference type="NCBI Taxonomy" id="634436"/>
    <lineage>
        <taxon>Bacteria</taxon>
        <taxon>Pseudomonadati</taxon>
        <taxon>Pseudomonadota</taxon>
        <taxon>Gammaproteobacteria</taxon>
        <taxon>Alteromonadales</taxon>
        <taxon>Alteromonadaceae</taxon>
        <taxon>Marisediminitalea</taxon>
    </lineage>
</organism>
<reference evidence="8" key="1">
    <citation type="submission" date="2016-11" db="EMBL/GenBank/DDBJ databases">
        <authorList>
            <person name="Varghese N."/>
            <person name="Submissions S."/>
        </authorList>
    </citation>
    <scope>NUCLEOTIDE SEQUENCE [LARGE SCALE GENOMIC DNA]</scope>
    <source>
        <strain evidence="8">CGMCC 1.8995</strain>
    </source>
</reference>
<dbReference type="GO" id="GO:0043565">
    <property type="term" value="F:sequence-specific DNA binding"/>
    <property type="evidence" value="ECO:0007669"/>
    <property type="project" value="TreeGrafter"/>
</dbReference>
<keyword evidence="2" id="KW-0805">Transcription regulation</keyword>
<dbReference type="PANTHER" id="PTHR30537:SF3">
    <property type="entry name" value="TRANSCRIPTIONAL REGULATORY PROTEIN"/>
    <property type="match status" value="1"/>
</dbReference>
<evidence type="ECO:0000256" key="1">
    <source>
        <dbReference type="ARBA" id="ARBA00009437"/>
    </source>
</evidence>
<accession>A0A1M5K4I6</accession>
<keyword evidence="8" id="KW-1185">Reference proteome</keyword>
<dbReference type="AlphaFoldDB" id="A0A1M5K4I6"/>
<evidence type="ECO:0000259" key="5">
    <source>
        <dbReference type="Pfam" id="PF00126"/>
    </source>
</evidence>
<feature type="domain" description="LysR substrate-binding" evidence="6">
    <location>
        <begin position="88"/>
        <end position="277"/>
    </location>
</feature>
<dbReference type="InterPro" id="IPR000847">
    <property type="entry name" value="LysR_HTH_N"/>
</dbReference>
<sequence length="292" mass="32858">MDDWNDYALILALYRAGTLRGAAITLGTTHTTVARRLALLQKRRDARVFEKVPGGYRATQFGEQLVSVAKKLEDIVLLSERLHLTSSDDLSGPLTLSLGEPMSQFLLVKELGEFARTYPNIQLKINSSTEFADLDKGEADVVIRGAHKLPEHLVGRRMFKLGLCFYAHKDYCQRVQKKDWRWIAPGNSAMWPEWLAESPYPDVPIGIVIDEIVTRFHAIAAGVGMGRAACFMGDVNEDMVRLPGSEPTQSYDIWVLTPPDLRDQPKVKLLMQFLIDALLRKQQLVEGQLPLQ</sequence>
<dbReference type="InterPro" id="IPR036390">
    <property type="entry name" value="WH_DNA-bd_sf"/>
</dbReference>
<comment type="similarity">
    <text evidence="1">Belongs to the LysR transcriptional regulatory family.</text>
</comment>
<dbReference type="SUPFAM" id="SSF46785">
    <property type="entry name" value="Winged helix' DNA-binding domain"/>
    <property type="match status" value="1"/>
</dbReference>
<dbReference type="Pfam" id="PF00126">
    <property type="entry name" value="HTH_1"/>
    <property type="match status" value="1"/>
</dbReference>
<evidence type="ECO:0000256" key="2">
    <source>
        <dbReference type="ARBA" id="ARBA00023015"/>
    </source>
</evidence>
<keyword evidence="4" id="KW-0804">Transcription</keyword>
<keyword evidence="3 7" id="KW-0238">DNA-binding</keyword>
<dbReference type="RefSeq" id="WP_073322550.1">
    <property type="nucleotide sequence ID" value="NZ_FQWD01000003.1"/>
</dbReference>
<dbReference type="InterPro" id="IPR058163">
    <property type="entry name" value="LysR-type_TF_proteobact-type"/>
</dbReference>
<proteinExistence type="inferred from homology"/>
<evidence type="ECO:0000313" key="7">
    <source>
        <dbReference type="EMBL" id="SHG47193.1"/>
    </source>
</evidence>
<evidence type="ECO:0000256" key="3">
    <source>
        <dbReference type="ARBA" id="ARBA00023125"/>
    </source>
</evidence>
<dbReference type="PANTHER" id="PTHR30537">
    <property type="entry name" value="HTH-TYPE TRANSCRIPTIONAL REGULATOR"/>
    <property type="match status" value="1"/>
</dbReference>
<dbReference type="Gene3D" id="1.10.10.10">
    <property type="entry name" value="Winged helix-like DNA-binding domain superfamily/Winged helix DNA-binding domain"/>
    <property type="match status" value="1"/>
</dbReference>
<dbReference type="InterPro" id="IPR036388">
    <property type="entry name" value="WH-like_DNA-bd_sf"/>
</dbReference>
<dbReference type="Gene3D" id="3.40.190.290">
    <property type="match status" value="1"/>
</dbReference>
<dbReference type="GO" id="GO:0003700">
    <property type="term" value="F:DNA-binding transcription factor activity"/>
    <property type="evidence" value="ECO:0007669"/>
    <property type="project" value="InterPro"/>
</dbReference>
<dbReference type="GO" id="GO:0006351">
    <property type="term" value="P:DNA-templated transcription"/>
    <property type="evidence" value="ECO:0007669"/>
    <property type="project" value="TreeGrafter"/>
</dbReference>
<dbReference type="SUPFAM" id="SSF53850">
    <property type="entry name" value="Periplasmic binding protein-like II"/>
    <property type="match status" value="1"/>
</dbReference>
<name>A0A1M5K4I6_9ALTE</name>